<evidence type="ECO:0000256" key="2">
    <source>
        <dbReference type="ARBA" id="ARBA00022448"/>
    </source>
</evidence>
<dbReference type="PANTHER" id="PTHR43163:SF6">
    <property type="entry name" value="DIPEPTIDE TRANSPORT SYSTEM PERMEASE PROTEIN DPPB-RELATED"/>
    <property type="match status" value="1"/>
</dbReference>
<evidence type="ECO:0000256" key="9">
    <source>
        <dbReference type="ARBA" id="ARBA00023136"/>
    </source>
</evidence>
<keyword evidence="7" id="KW-0406">Ion transport</keyword>
<gene>
    <name evidence="13" type="ORF">HNR42_000710</name>
</gene>
<dbReference type="RefSeq" id="WP_183984554.1">
    <property type="nucleotide sequence ID" value="NZ_JACHHG010000002.1"/>
</dbReference>
<evidence type="ECO:0000256" key="5">
    <source>
        <dbReference type="ARBA" id="ARBA00022692"/>
    </source>
</evidence>
<organism evidence="13 14">
    <name type="scientific">Deinobacterium chartae</name>
    <dbReference type="NCBI Taxonomy" id="521158"/>
    <lineage>
        <taxon>Bacteria</taxon>
        <taxon>Thermotogati</taxon>
        <taxon>Deinococcota</taxon>
        <taxon>Deinococci</taxon>
        <taxon>Deinococcales</taxon>
        <taxon>Deinococcaceae</taxon>
        <taxon>Deinobacterium</taxon>
    </lineage>
</organism>
<dbReference type="InterPro" id="IPR000515">
    <property type="entry name" value="MetI-like"/>
</dbReference>
<evidence type="ECO:0000256" key="1">
    <source>
        <dbReference type="ARBA" id="ARBA00004651"/>
    </source>
</evidence>
<dbReference type="InterPro" id="IPR035906">
    <property type="entry name" value="MetI-like_sf"/>
</dbReference>
<proteinExistence type="inferred from homology"/>
<feature type="transmembrane region" description="Helical" evidence="11">
    <location>
        <begin position="172"/>
        <end position="192"/>
    </location>
</feature>
<keyword evidence="2 11" id="KW-0813">Transport</keyword>
<feature type="transmembrane region" description="Helical" evidence="11">
    <location>
        <begin position="100"/>
        <end position="122"/>
    </location>
</feature>
<dbReference type="EMBL" id="JACHHG010000002">
    <property type="protein sequence ID" value="MBB6097296.1"/>
    <property type="molecule type" value="Genomic_DNA"/>
</dbReference>
<keyword evidence="6 11" id="KW-1133">Transmembrane helix</keyword>
<feature type="transmembrane region" description="Helical" evidence="11">
    <location>
        <begin position="230"/>
        <end position="256"/>
    </location>
</feature>
<evidence type="ECO:0000259" key="12">
    <source>
        <dbReference type="PROSITE" id="PS50928"/>
    </source>
</evidence>
<feature type="transmembrane region" description="Helical" evidence="11">
    <location>
        <begin position="134"/>
        <end position="160"/>
    </location>
</feature>
<dbReference type="CDD" id="cd06261">
    <property type="entry name" value="TM_PBP2"/>
    <property type="match status" value="1"/>
</dbReference>
<dbReference type="Pfam" id="PF19300">
    <property type="entry name" value="BPD_transp_1_N"/>
    <property type="match status" value="1"/>
</dbReference>
<dbReference type="GO" id="GO:0005886">
    <property type="term" value="C:plasma membrane"/>
    <property type="evidence" value="ECO:0007669"/>
    <property type="project" value="UniProtKB-SubCell"/>
</dbReference>
<comment type="caution">
    <text evidence="13">The sequence shown here is derived from an EMBL/GenBank/DDBJ whole genome shotgun (WGS) entry which is preliminary data.</text>
</comment>
<sequence length="309" mass="33127">MLTYALKRLLTLPLVLLGAALLVFLLMHLAPGDTATALLGEFGQGASAEQLARLREQLGLNDPLLVQYGRFVLEAVQGDLGESLRSGRPVLEEILERFPYTLQLTLVALVLAVVVAIPAGILAARRPGSLWDTLVMGTALLGVSVPSFWLGLMLMLLFSLQLGWLPASGSGSLAHLVLPAVTIAAGSVAFIARMTRASLLEVLSQDFVRTARAKGLPEGRVVMRHALRAALIPVVTSVGLEFGGLLGGAVLTETIFAWPGLGRMTVQAILARDIYLVQGAVLFVTVTFTLVNLLTDLLYVRLNPRIRYD</sequence>
<name>A0A841HWJ9_9DEIO</name>
<feature type="domain" description="ABC transmembrane type-1" evidence="12">
    <location>
        <begin position="98"/>
        <end position="299"/>
    </location>
</feature>
<dbReference type="NCBIfam" id="NF045470">
    <property type="entry name" value="Opp2B"/>
    <property type="match status" value="1"/>
</dbReference>
<evidence type="ECO:0000313" key="14">
    <source>
        <dbReference type="Proteomes" id="UP000569951"/>
    </source>
</evidence>
<dbReference type="Gene3D" id="1.10.3720.10">
    <property type="entry name" value="MetI-like"/>
    <property type="match status" value="1"/>
</dbReference>
<reference evidence="13 14" key="1">
    <citation type="submission" date="2020-08" db="EMBL/GenBank/DDBJ databases">
        <title>Genomic Encyclopedia of Type Strains, Phase IV (KMG-IV): sequencing the most valuable type-strain genomes for metagenomic binning, comparative biology and taxonomic classification.</title>
        <authorList>
            <person name="Goeker M."/>
        </authorList>
    </citation>
    <scope>NUCLEOTIDE SEQUENCE [LARGE SCALE GENOMIC DNA]</scope>
    <source>
        <strain evidence="13 14">DSM 21458</strain>
    </source>
</reference>
<evidence type="ECO:0000256" key="7">
    <source>
        <dbReference type="ARBA" id="ARBA00023065"/>
    </source>
</evidence>
<evidence type="ECO:0000256" key="11">
    <source>
        <dbReference type="RuleBase" id="RU363032"/>
    </source>
</evidence>
<keyword evidence="5 11" id="KW-0812">Transmembrane</keyword>
<keyword evidence="9 11" id="KW-0472">Membrane</keyword>
<evidence type="ECO:0000256" key="10">
    <source>
        <dbReference type="ARBA" id="ARBA00024202"/>
    </source>
</evidence>
<comment type="similarity">
    <text evidence="10">Belongs to the binding-protein-dependent transport system permease family. OppBC subfamily.</text>
</comment>
<accession>A0A841HWJ9</accession>
<dbReference type="InterPro" id="IPR050045">
    <property type="entry name" value="Opp2B"/>
</dbReference>
<evidence type="ECO:0000256" key="3">
    <source>
        <dbReference type="ARBA" id="ARBA00022475"/>
    </source>
</evidence>
<dbReference type="Proteomes" id="UP000569951">
    <property type="component" value="Unassembled WGS sequence"/>
</dbReference>
<keyword evidence="14" id="KW-1185">Reference proteome</keyword>
<dbReference type="AlphaFoldDB" id="A0A841HWJ9"/>
<dbReference type="GO" id="GO:0015099">
    <property type="term" value="F:nickel cation transmembrane transporter activity"/>
    <property type="evidence" value="ECO:0007669"/>
    <property type="project" value="InterPro"/>
</dbReference>
<dbReference type="PANTHER" id="PTHR43163">
    <property type="entry name" value="DIPEPTIDE TRANSPORT SYSTEM PERMEASE PROTEIN DPPB-RELATED"/>
    <property type="match status" value="1"/>
</dbReference>
<keyword evidence="3" id="KW-1003">Cell membrane</keyword>
<keyword evidence="4" id="KW-0533">Nickel</keyword>
<dbReference type="SUPFAM" id="SSF161098">
    <property type="entry name" value="MetI-like"/>
    <property type="match status" value="1"/>
</dbReference>
<comment type="subcellular location">
    <subcellularLocation>
        <location evidence="1 11">Cell membrane</location>
        <topology evidence="1 11">Multi-pass membrane protein</topology>
    </subcellularLocation>
</comment>
<feature type="transmembrane region" description="Helical" evidence="11">
    <location>
        <begin position="276"/>
        <end position="300"/>
    </location>
</feature>
<keyword evidence="8" id="KW-0921">Nickel transport</keyword>
<evidence type="ECO:0000256" key="6">
    <source>
        <dbReference type="ARBA" id="ARBA00022989"/>
    </source>
</evidence>
<dbReference type="InterPro" id="IPR045621">
    <property type="entry name" value="BPD_transp_1_N"/>
</dbReference>
<evidence type="ECO:0000256" key="4">
    <source>
        <dbReference type="ARBA" id="ARBA00022596"/>
    </source>
</evidence>
<dbReference type="Pfam" id="PF00528">
    <property type="entry name" value="BPD_transp_1"/>
    <property type="match status" value="1"/>
</dbReference>
<protein>
    <submittedName>
        <fullName evidence="13">ABC-type dipeptide/oligopeptide/nickel transport system permease component</fullName>
    </submittedName>
</protein>
<dbReference type="PROSITE" id="PS50928">
    <property type="entry name" value="ABC_TM1"/>
    <property type="match status" value="1"/>
</dbReference>
<evidence type="ECO:0000256" key="8">
    <source>
        <dbReference type="ARBA" id="ARBA00023112"/>
    </source>
</evidence>
<evidence type="ECO:0000313" key="13">
    <source>
        <dbReference type="EMBL" id="MBB6097296.1"/>
    </source>
</evidence>